<name>K0SJV2_THAOC</name>
<evidence type="ECO:0000313" key="2">
    <source>
        <dbReference type="Proteomes" id="UP000266841"/>
    </source>
</evidence>
<protein>
    <submittedName>
        <fullName evidence="1">Uncharacterized protein</fullName>
    </submittedName>
</protein>
<dbReference type="Proteomes" id="UP000266841">
    <property type="component" value="Unassembled WGS sequence"/>
</dbReference>
<gene>
    <name evidence="1" type="ORF">THAOC_12503</name>
</gene>
<feature type="non-terminal residue" evidence="1">
    <location>
        <position position="1"/>
    </location>
</feature>
<dbReference type="EMBL" id="AGNL01014730">
    <property type="protein sequence ID" value="EJK66573.1"/>
    <property type="molecule type" value="Genomic_DNA"/>
</dbReference>
<reference evidence="1 2" key="1">
    <citation type="journal article" date="2012" name="Genome Biol.">
        <title>Genome and low-iron response of an oceanic diatom adapted to chronic iron limitation.</title>
        <authorList>
            <person name="Lommer M."/>
            <person name="Specht M."/>
            <person name="Roy A.S."/>
            <person name="Kraemer L."/>
            <person name="Andreson R."/>
            <person name="Gutowska M.A."/>
            <person name="Wolf J."/>
            <person name="Bergner S.V."/>
            <person name="Schilhabel M.B."/>
            <person name="Klostermeier U.C."/>
            <person name="Beiko R.G."/>
            <person name="Rosenstiel P."/>
            <person name="Hippler M."/>
            <person name="Laroche J."/>
        </authorList>
    </citation>
    <scope>NUCLEOTIDE SEQUENCE [LARGE SCALE GENOMIC DNA]</scope>
    <source>
        <strain evidence="1 2">CCMP1005</strain>
    </source>
</reference>
<sequence length="196" mass="20964">TDMMTADEPMSTKAGCTVQVPVGGFGFGSVLVPFWFRLGSILVPSGSMLVPSDSMLVPSGSIVGSNGTQMLPKSDLKRRDLARIELVQDLAGWVGAWTYNYNPFCLLAMPRGPPASSKPRGIVLIYGVAGRTWSGLRSFGSILVGRPGRPQIATPSGHLRRRRVDSLEERLKSCGTATLLCNLACKLAEQPLTLSS</sequence>
<proteinExistence type="predicted"/>
<organism evidence="1 2">
    <name type="scientific">Thalassiosira oceanica</name>
    <name type="common">Marine diatom</name>
    <dbReference type="NCBI Taxonomy" id="159749"/>
    <lineage>
        <taxon>Eukaryota</taxon>
        <taxon>Sar</taxon>
        <taxon>Stramenopiles</taxon>
        <taxon>Ochrophyta</taxon>
        <taxon>Bacillariophyta</taxon>
        <taxon>Coscinodiscophyceae</taxon>
        <taxon>Thalassiosirophycidae</taxon>
        <taxon>Thalassiosirales</taxon>
        <taxon>Thalassiosiraceae</taxon>
        <taxon>Thalassiosira</taxon>
    </lineage>
</organism>
<comment type="caution">
    <text evidence="1">The sequence shown here is derived from an EMBL/GenBank/DDBJ whole genome shotgun (WGS) entry which is preliminary data.</text>
</comment>
<evidence type="ECO:0000313" key="1">
    <source>
        <dbReference type="EMBL" id="EJK66573.1"/>
    </source>
</evidence>
<accession>K0SJV2</accession>
<keyword evidence="2" id="KW-1185">Reference proteome</keyword>
<dbReference type="AlphaFoldDB" id="K0SJV2"/>